<dbReference type="PROSITE" id="PS50940">
    <property type="entry name" value="CHIT_BIND_II"/>
    <property type="match status" value="1"/>
</dbReference>
<dbReference type="AlphaFoldDB" id="A0A8J2RZ86"/>
<sequence length="361" mass="39782">MLASPILLLFSARFLLLLIVIEGSSAAECQTCPTDDRVLTKEQFIDNDFETNGVFPWVEESPGGVQWRIENKTSPWETKNEAPQPIDGRNYLRVHRGQSFSSFGVAVLRSPRFGFGLSDQIDFSFSFWIRSKWPQFTNLELFMAKDGNERLLISLHDYSNITNGIWQSITVSLNGKLSSNISLVFYAYCGTETEDAVAIDNLRLSLKQSCQPAWMLIKDSVTSASSTEQPMTDMTVTTEDPTTTADPTTAEVETEPMTSDPDTTTEPSSSTSITTWPTTTTAPTTTPTISTTTPSLGRCECPTLCPSCYLPIHPNACVSKYNTCYGGFLYPQECPNSNVFDPLLSSCTSPAMASCNKNETS</sequence>
<dbReference type="PROSITE" id="PS50060">
    <property type="entry name" value="MAM_2"/>
    <property type="match status" value="1"/>
</dbReference>
<comment type="caution">
    <text evidence="5">The sequence shown here is derived from an EMBL/GenBank/DDBJ whole genome shotgun (WGS) entry which is preliminary data.</text>
</comment>
<dbReference type="SUPFAM" id="SSF57625">
    <property type="entry name" value="Invertebrate chitin-binding proteins"/>
    <property type="match status" value="1"/>
</dbReference>
<protein>
    <recommendedName>
        <fullName evidence="7">Chitin-binding type-2 domain-containing protein</fullName>
    </recommendedName>
</protein>
<dbReference type="GO" id="GO:0016020">
    <property type="term" value="C:membrane"/>
    <property type="evidence" value="ECO:0007669"/>
    <property type="project" value="InterPro"/>
</dbReference>
<dbReference type="GO" id="GO:0008061">
    <property type="term" value="F:chitin binding"/>
    <property type="evidence" value="ECO:0007669"/>
    <property type="project" value="InterPro"/>
</dbReference>
<evidence type="ECO:0000256" key="1">
    <source>
        <dbReference type="SAM" id="MobiDB-lite"/>
    </source>
</evidence>
<feature type="region of interest" description="Disordered" evidence="1">
    <location>
        <begin position="224"/>
        <end position="289"/>
    </location>
</feature>
<reference evidence="5" key="1">
    <citation type="submission" date="2021-11" db="EMBL/GenBank/DDBJ databases">
        <authorList>
            <person name="Schell T."/>
        </authorList>
    </citation>
    <scope>NUCLEOTIDE SEQUENCE</scope>
    <source>
        <strain evidence="5">M5</strain>
    </source>
</reference>
<keyword evidence="6" id="KW-1185">Reference proteome</keyword>
<dbReference type="SMART" id="SM00494">
    <property type="entry name" value="ChtBD2"/>
    <property type="match status" value="1"/>
</dbReference>
<dbReference type="Pfam" id="PF00629">
    <property type="entry name" value="MAM"/>
    <property type="match status" value="1"/>
</dbReference>
<evidence type="ECO:0008006" key="7">
    <source>
        <dbReference type="Google" id="ProtNLM"/>
    </source>
</evidence>
<evidence type="ECO:0000313" key="5">
    <source>
        <dbReference type="EMBL" id="CAH0111373.1"/>
    </source>
</evidence>
<organism evidence="5 6">
    <name type="scientific">Daphnia galeata</name>
    <dbReference type="NCBI Taxonomy" id="27404"/>
    <lineage>
        <taxon>Eukaryota</taxon>
        <taxon>Metazoa</taxon>
        <taxon>Ecdysozoa</taxon>
        <taxon>Arthropoda</taxon>
        <taxon>Crustacea</taxon>
        <taxon>Branchiopoda</taxon>
        <taxon>Diplostraca</taxon>
        <taxon>Cladocera</taxon>
        <taxon>Anomopoda</taxon>
        <taxon>Daphniidae</taxon>
        <taxon>Daphnia</taxon>
    </lineage>
</organism>
<name>A0A8J2RZ86_9CRUS</name>
<dbReference type="Gene3D" id="2.170.140.10">
    <property type="entry name" value="Chitin binding domain"/>
    <property type="match status" value="1"/>
</dbReference>
<feature type="domain" description="Chitin-binding type-2" evidence="4">
    <location>
        <begin position="302"/>
        <end position="357"/>
    </location>
</feature>
<dbReference type="Gene3D" id="2.60.120.200">
    <property type="match status" value="1"/>
</dbReference>
<dbReference type="InterPro" id="IPR002557">
    <property type="entry name" value="Chitin-bd_dom"/>
</dbReference>
<evidence type="ECO:0000256" key="2">
    <source>
        <dbReference type="SAM" id="SignalP"/>
    </source>
</evidence>
<feature type="signal peptide" evidence="2">
    <location>
        <begin position="1"/>
        <end position="26"/>
    </location>
</feature>
<keyword evidence="2" id="KW-0732">Signal</keyword>
<evidence type="ECO:0000313" key="6">
    <source>
        <dbReference type="Proteomes" id="UP000789390"/>
    </source>
</evidence>
<dbReference type="Proteomes" id="UP000789390">
    <property type="component" value="Unassembled WGS sequence"/>
</dbReference>
<accession>A0A8J2RZ86</accession>
<feature type="compositionally biased region" description="Low complexity" evidence="1">
    <location>
        <begin position="230"/>
        <end position="289"/>
    </location>
</feature>
<feature type="chain" id="PRO_5035257698" description="Chitin-binding type-2 domain-containing protein" evidence="2">
    <location>
        <begin position="27"/>
        <end position="361"/>
    </location>
</feature>
<gene>
    <name evidence="5" type="ORF">DGAL_LOCUS15015</name>
</gene>
<dbReference type="SUPFAM" id="SSF49899">
    <property type="entry name" value="Concanavalin A-like lectins/glucanases"/>
    <property type="match status" value="1"/>
</dbReference>
<dbReference type="GO" id="GO:0005576">
    <property type="term" value="C:extracellular region"/>
    <property type="evidence" value="ECO:0007669"/>
    <property type="project" value="InterPro"/>
</dbReference>
<dbReference type="InterPro" id="IPR036508">
    <property type="entry name" value="Chitin-bd_dom_sf"/>
</dbReference>
<dbReference type="OrthoDB" id="6365615at2759"/>
<feature type="domain" description="MAM" evidence="3">
    <location>
        <begin position="45"/>
        <end position="212"/>
    </location>
</feature>
<dbReference type="InterPro" id="IPR013320">
    <property type="entry name" value="ConA-like_dom_sf"/>
</dbReference>
<dbReference type="InterPro" id="IPR000998">
    <property type="entry name" value="MAM_dom"/>
</dbReference>
<dbReference type="Pfam" id="PF01607">
    <property type="entry name" value="CBM_14"/>
    <property type="match status" value="1"/>
</dbReference>
<evidence type="ECO:0000259" key="4">
    <source>
        <dbReference type="PROSITE" id="PS50940"/>
    </source>
</evidence>
<proteinExistence type="predicted"/>
<dbReference type="EMBL" id="CAKKLH010000314">
    <property type="protein sequence ID" value="CAH0111373.1"/>
    <property type="molecule type" value="Genomic_DNA"/>
</dbReference>
<evidence type="ECO:0000259" key="3">
    <source>
        <dbReference type="PROSITE" id="PS50060"/>
    </source>
</evidence>